<reference evidence="7 8" key="1">
    <citation type="submission" date="2020-12" db="EMBL/GenBank/DDBJ databases">
        <title>FDA dAtabase for Regulatory Grade micrObial Sequences (FDA-ARGOS): Supporting development and validation of Infectious Disease Dx tests.</title>
        <authorList>
            <person name="Sproer C."/>
            <person name="Gronow S."/>
            <person name="Severitt S."/>
            <person name="Schroder I."/>
            <person name="Tallon L."/>
            <person name="Sadzewicz L."/>
            <person name="Zhao X."/>
            <person name="Boylan J."/>
            <person name="Ott S."/>
            <person name="Bowen H."/>
            <person name="Vavikolanu K."/>
            <person name="Mehta A."/>
            <person name="Aluvathingal J."/>
            <person name="Nadendla S."/>
            <person name="Lowell S."/>
            <person name="Myers T."/>
            <person name="Yan Y."/>
            <person name="Sichtig H."/>
        </authorList>
    </citation>
    <scope>NUCLEOTIDE SEQUENCE [LARGE SCALE GENOMIC DNA]</scope>
    <source>
        <strain evidence="7 8">FDAARGOS_990</strain>
    </source>
</reference>
<dbReference type="Proteomes" id="UP000595374">
    <property type="component" value="Chromosome"/>
</dbReference>
<dbReference type="EMBL" id="CP065989">
    <property type="protein sequence ID" value="QQB13481.1"/>
    <property type="molecule type" value="Genomic_DNA"/>
</dbReference>
<dbReference type="Gene3D" id="2.40.340.10">
    <property type="entry name" value="MoeA, C-terminal, domain IV"/>
    <property type="match status" value="1"/>
</dbReference>
<feature type="domain" description="MoaB/Mog" evidence="6">
    <location>
        <begin position="182"/>
        <end position="319"/>
    </location>
</feature>
<comment type="similarity">
    <text evidence="2 5">Belongs to the MoeA family.</text>
</comment>
<evidence type="ECO:0000313" key="8">
    <source>
        <dbReference type="Proteomes" id="UP000595374"/>
    </source>
</evidence>
<comment type="cofactor">
    <cofactor evidence="5">
        <name>Mg(2+)</name>
        <dbReference type="ChEBI" id="CHEBI:18420"/>
    </cofactor>
</comment>
<dbReference type="InterPro" id="IPR036135">
    <property type="entry name" value="MoeA_linker/N_sf"/>
</dbReference>
<dbReference type="InterPro" id="IPR038987">
    <property type="entry name" value="MoeA-like"/>
</dbReference>
<dbReference type="Pfam" id="PF00994">
    <property type="entry name" value="MoCF_biosynth"/>
    <property type="match status" value="1"/>
</dbReference>
<dbReference type="InterPro" id="IPR001453">
    <property type="entry name" value="MoaB/Mog_dom"/>
</dbReference>
<dbReference type="Gene3D" id="2.170.190.11">
    <property type="entry name" value="Molybdopterin biosynthesis moea protein, domain 3"/>
    <property type="match status" value="1"/>
</dbReference>
<keyword evidence="3 5" id="KW-0500">Molybdenum</keyword>
<comment type="function">
    <text evidence="1 5">Catalyzes the insertion of molybdate into adenylated molybdopterin with the concomitant release of AMP.</text>
</comment>
<dbReference type="Pfam" id="PF03453">
    <property type="entry name" value="MoeA_N"/>
    <property type="match status" value="1"/>
</dbReference>
<dbReference type="GO" id="GO:0061599">
    <property type="term" value="F:molybdopterin molybdotransferase activity"/>
    <property type="evidence" value="ECO:0007669"/>
    <property type="project" value="UniProtKB-UniRule"/>
</dbReference>
<evidence type="ECO:0000256" key="5">
    <source>
        <dbReference type="RuleBase" id="RU365090"/>
    </source>
</evidence>
<evidence type="ECO:0000256" key="2">
    <source>
        <dbReference type="ARBA" id="ARBA00010763"/>
    </source>
</evidence>
<keyword evidence="5" id="KW-0479">Metal-binding</keyword>
<dbReference type="GO" id="GO:0046872">
    <property type="term" value="F:metal ion binding"/>
    <property type="evidence" value="ECO:0007669"/>
    <property type="project" value="UniProtKB-UniRule"/>
</dbReference>
<dbReference type="GO" id="GO:0006777">
    <property type="term" value="P:Mo-molybdopterin cofactor biosynthetic process"/>
    <property type="evidence" value="ECO:0007669"/>
    <property type="project" value="UniProtKB-UniRule"/>
</dbReference>
<dbReference type="SUPFAM" id="SSF63882">
    <property type="entry name" value="MoeA N-terminal region -like"/>
    <property type="match status" value="1"/>
</dbReference>
<dbReference type="UniPathway" id="UPA00344"/>
<dbReference type="RefSeq" id="WP_198498675.1">
    <property type="nucleotide sequence ID" value="NZ_CP065989.1"/>
</dbReference>
<dbReference type="CDD" id="cd00887">
    <property type="entry name" value="MoeA"/>
    <property type="match status" value="1"/>
</dbReference>
<comment type="pathway">
    <text evidence="5">Cofactor biosynthesis; molybdopterin biosynthesis.</text>
</comment>
<sequence>MDPEAYSRIIAGALPVGSETVPLAEAVGRILAHDVVAREPIPAFATSAMDGYALDSRALARARTGAPVTVVGDVPAGHRPVDIAPGTAVRVMTGAAVPAGAAAVVPVEFTDAARTGEIPETITVAGLPETIVGRWNIRDVGEDTAVGDIVVLGGQRLGAAAIGTLATLGETTVEVRRRLRVGLIVTGDELAPAPGAATATAPIIPNSNLPMLAAAIVTAGAIPHLGTSGDDPAEFLAVLDGLLPDVDLVITTGGISAGAFEVVRASLEGTDSEFVRVRQRPGGPQGFGRRGGVPLLHFPGTPSGALLSFHLFALSLMSGTDLAARWQRAVYAGPYLAGHVKGVSFVPVTVSVEGTVVPAERARLRDFAGADAILRVSAAPAAITAGDLVQVLPLPATGLER</sequence>
<dbReference type="SUPFAM" id="SSF53218">
    <property type="entry name" value="Molybdenum cofactor biosynthesis proteins"/>
    <property type="match status" value="1"/>
</dbReference>
<proteinExistence type="inferred from homology"/>
<dbReference type="Gene3D" id="3.40.980.10">
    <property type="entry name" value="MoaB/Mog-like domain"/>
    <property type="match status" value="1"/>
</dbReference>
<dbReference type="GO" id="GO:0005829">
    <property type="term" value="C:cytosol"/>
    <property type="evidence" value="ECO:0007669"/>
    <property type="project" value="TreeGrafter"/>
</dbReference>
<dbReference type="Gene3D" id="3.90.105.10">
    <property type="entry name" value="Molybdopterin biosynthesis moea protein, domain 2"/>
    <property type="match status" value="1"/>
</dbReference>
<dbReference type="SMART" id="SM00852">
    <property type="entry name" value="MoCF_biosynth"/>
    <property type="match status" value="1"/>
</dbReference>
<keyword evidence="5 7" id="KW-0808">Transferase</keyword>
<dbReference type="PANTHER" id="PTHR10192:SF5">
    <property type="entry name" value="GEPHYRIN"/>
    <property type="match status" value="1"/>
</dbReference>
<evidence type="ECO:0000256" key="4">
    <source>
        <dbReference type="ARBA" id="ARBA00047317"/>
    </source>
</evidence>
<evidence type="ECO:0000256" key="3">
    <source>
        <dbReference type="ARBA" id="ARBA00022505"/>
    </source>
</evidence>
<keyword evidence="5" id="KW-0460">Magnesium</keyword>
<dbReference type="InterPro" id="IPR036425">
    <property type="entry name" value="MoaB/Mog-like_dom_sf"/>
</dbReference>
<accession>A0A7T3ZXE6</accession>
<evidence type="ECO:0000313" key="7">
    <source>
        <dbReference type="EMBL" id="QQB13481.1"/>
    </source>
</evidence>
<dbReference type="AlphaFoldDB" id="A0A7T3ZXE6"/>
<evidence type="ECO:0000259" key="6">
    <source>
        <dbReference type="SMART" id="SM00852"/>
    </source>
</evidence>
<gene>
    <name evidence="7" type="ORF">I6H47_11680</name>
</gene>
<dbReference type="InterPro" id="IPR005110">
    <property type="entry name" value="MoeA_linker/N"/>
</dbReference>
<protein>
    <recommendedName>
        <fullName evidence="5">Molybdopterin molybdenumtransferase</fullName>
        <ecNumber evidence="5">2.10.1.1</ecNumber>
    </recommendedName>
</protein>
<keyword evidence="5" id="KW-0501">Molybdenum cofactor biosynthesis</keyword>
<comment type="catalytic activity">
    <reaction evidence="4">
        <text>adenylyl-molybdopterin + molybdate = Mo-molybdopterin + AMP + H(+)</text>
        <dbReference type="Rhea" id="RHEA:35047"/>
        <dbReference type="ChEBI" id="CHEBI:15378"/>
        <dbReference type="ChEBI" id="CHEBI:36264"/>
        <dbReference type="ChEBI" id="CHEBI:62727"/>
        <dbReference type="ChEBI" id="CHEBI:71302"/>
        <dbReference type="ChEBI" id="CHEBI:456215"/>
        <dbReference type="EC" id="2.10.1.1"/>
    </reaction>
</comment>
<organism evidence="7 8">
    <name type="scientific">Brevibacterium casei</name>
    <dbReference type="NCBI Taxonomy" id="33889"/>
    <lineage>
        <taxon>Bacteria</taxon>
        <taxon>Bacillati</taxon>
        <taxon>Actinomycetota</taxon>
        <taxon>Actinomycetes</taxon>
        <taxon>Micrococcales</taxon>
        <taxon>Brevibacteriaceae</taxon>
        <taxon>Brevibacterium</taxon>
    </lineage>
</organism>
<evidence type="ECO:0000256" key="1">
    <source>
        <dbReference type="ARBA" id="ARBA00002901"/>
    </source>
</evidence>
<dbReference type="InterPro" id="IPR036688">
    <property type="entry name" value="MoeA_C_domain_IV_sf"/>
</dbReference>
<dbReference type="PANTHER" id="PTHR10192">
    <property type="entry name" value="MOLYBDOPTERIN BIOSYNTHESIS PROTEIN"/>
    <property type="match status" value="1"/>
</dbReference>
<dbReference type="EC" id="2.10.1.1" evidence="5"/>
<name>A0A7T3ZXE6_9MICO</name>